<accession>A0A9Q5N811</accession>
<dbReference type="InterPro" id="IPR032675">
    <property type="entry name" value="LRR_dom_sf"/>
</dbReference>
<dbReference type="Gene3D" id="3.80.10.10">
    <property type="entry name" value="Ribonuclease Inhibitor"/>
    <property type="match status" value="1"/>
</dbReference>
<protein>
    <recommendedName>
        <fullName evidence="3">F-box domain-containing protein</fullName>
    </recommendedName>
</protein>
<keyword evidence="2" id="KW-1185">Reference proteome</keyword>
<name>A0A9Q5N811_SANBA</name>
<evidence type="ECO:0008006" key="3">
    <source>
        <dbReference type="Google" id="ProtNLM"/>
    </source>
</evidence>
<dbReference type="Proteomes" id="UP000757232">
    <property type="component" value="Unassembled WGS sequence"/>
</dbReference>
<gene>
    <name evidence="1" type="ORF">A7U60_g2531</name>
</gene>
<proteinExistence type="predicted"/>
<dbReference type="SUPFAM" id="SSF52047">
    <property type="entry name" value="RNI-like"/>
    <property type="match status" value="1"/>
</dbReference>
<evidence type="ECO:0000313" key="1">
    <source>
        <dbReference type="EMBL" id="OCB90242.1"/>
    </source>
</evidence>
<dbReference type="EMBL" id="LNZH02000138">
    <property type="protein sequence ID" value="OCB90242.1"/>
    <property type="molecule type" value="Genomic_DNA"/>
</dbReference>
<dbReference type="AlphaFoldDB" id="A0A9Q5N811"/>
<sequence length="461" mass="53395">MDRLPYEILCHIFLKALPISDATQTQVHTQTEFSALSIRVPLYISQVSQSWRKVSLSLGGLWSHLSLIFEQKDSPWKRKAGIEIFYAWLSRTNGSPINFQIYVYPFGTYNQGLQCDIENVIVTFLKEQRRWKDVVLVWEGHCRSNDLPGINAAEMPLLSSLSLTYETDNPYEDPLALINISRSSGLKKLHLRGQFALEYGGEPLYALEEISEVHFWYPYSWTVSQARNLLKISPNLEAFVIRTYTPDRDAPRLANENTRLVHGLQSLFVGYRYDSENFMDQVTLPCLDSLHYNGSLPLDGGRSMRLLKFFERSLPALTLLEINVVGLVDESLISILRLLPTLLHLRIEDMNLSPQVFQELTVTSHSGVALLCPKLQSFYYKPWIFHDRKERWYNSFITMVKSRCEVTKTFKRSGSLLASGSTTELNTYKDGWDEALLRREHRFPFFHVFGEQFPPFPFRRE</sequence>
<comment type="caution">
    <text evidence="1">The sequence shown here is derived from an EMBL/GenBank/DDBJ whole genome shotgun (WGS) entry which is preliminary data.</text>
</comment>
<evidence type="ECO:0000313" key="2">
    <source>
        <dbReference type="Proteomes" id="UP000757232"/>
    </source>
</evidence>
<organism evidence="1 2">
    <name type="scientific">Sanghuangporus baumii</name>
    <name type="common">Phellinus baumii</name>
    <dbReference type="NCBI Taxonomy" id="108892"/>
    <lineage>
        <taxon>Eukaryota</taxon>
        <taxon>Fungi</taxon>
        <taxon>Dikarya</taxon>
        <taxon>Basidiomycota</taxon>
        <taxon>Agaricomycotina</taxon>
        <taxon>Agaricomycetes</taxon>
        <taxon>Hymenochaetales</taxon>
        <taxon>Hymenochaetaceae</taxon>
        <taxon>Sanghuangporus</taxon>
    </lineage>
</organism>
<reference evidence="1" key="1">
    <citation type="submission" date="2016-06" db="EMBL/GenBank/DDBJ databases">
        <title>Draft Genome sequence of the fungus Inonotus baumii.</title>
        <authorList>
            <person name="Zhu H."/>
            <person name="Lin W."/>
        </authorList>
    </citation>
    <scope>NUCLEOTIDE SEQUENCE</scope>
    <source>
        <strain evidence="1">821</strain>
    </source>
</reference>